<evidence type="ECO:0000313" key="3">
    <source>
        <dbReference type="EMBL" id="MSU05446.1"/>
    </source>
</evidence>
<evidence type="ECO:0000313" key="4">
    <source>
        <dbReference type="Proteomes" id="UP000460549"/>
    </source>
</evidence>
<accession>A0A7X2PAS2</accession>
<dbReference type="Gene3D" id="3.60.21.10">
    <property type="match status" value="1"/>
</dbReference>
<feature type="domain" description="Calcineurin-like phosphoesterase" evidence="2">
    <location>
        <begin position="5"/>
        <end position="140"/>
    </location>
</feature>
<gene>
    <name evidence="3" type="ORF">FYJ80_01430</name>
</gene>
<comment type="caution">
    <text evidence="3">The sequence shown here is derived from an EMBL/GenBank/DDBJ whole genome shotgun (WGS) entry which is preliminary data.</text>
</comment>
<organism evidence="3 4">
    <name type="scientific">Bullifex porci</name>
    <dbReference type="NCBI Taxonomy" id="2606638"/>
    <lineage>
        <taxon>Bacteria</taxon>
        <taxon>Pseudomonadati</taxon>
        <taxon>Spirochaetota</taxon>
        <taxon>Spirochaetia</taxon>
        <taxon>Spirochaetales</taxon>
        <taxon>Spirochaetaceae</taxon>
        <taxon>Bullifex</taxon>
    </lineage>
</organism>
<dbReference type="InterPro" id="IPR024654">
    <property type="entry name" value="Calcineurin-like_PHP_lpxH"/>
</dbReference>
<reference evidence="3 4" key="1">
    <citation type="submission" date="2019-08" db="EMBL/GenBank/DDBJ databases">
        <title>In-depth cultivation of the pig gut microbiome towards novel bacterial diversity and tailored functional studies.</title>
        <authorList>
            <person name="Wylensek D."/>
            <person name="Hitch T.C.A."/>
            <person name="Clavel T."/>
        </authorList>
    </citation>
    <scope>NUCLEOTIDE SEQUENCE [LARGE SCALE GENOMIC DNA]</scope>
    <source>
        <strain evidence="3 4">NM-380-WT-3C1</strain>
    </source>
</reference>
<dbReference type="AlphaFoldDB" id="A0A7X2PAS2"/>
<dbReference type="InterPro" id="IPR029052">
    <property type="entry name" value="Metallo-depent_PP-like"/>
</dbReference>
<sequence>MKLYISDLHFFHESLLNNLDNRPFSSVEDMNEYMVYKWNERVKSHDEVYVLGDLSFGNVEETTKLLNRLKGKLTLIMGNHDSFAKKTAFNSTRIREIKSYMEINDNNRRVILSHYPIMFYNGQFKQSTYMLYGHVHNSFDEVLINDFIKLASSKKRPAKGFDSETTTPFNMINCFCMFSNYTPLSLDEWIELDRNRRLNY</sequence>
<evidence type="ECO:0000256" key="1">
    <source>
        <dbReference type="ARBA" id="ARBA00008950"/>
    </source>
</evidence>
<dbReference type="EMBL" id="VUNN01000002">
    <property type="protein sequence ID" value="MSU05446.1"/>
    <property type="molecule type" value="Genomic_DNA"/>
</dbReference>
<name>A0A7X2PAS2_9SPIO</name>
<dbReference type="Proteomes" id="UP000460549">
    <property type="component" value="Unassembled WGS sequence"/>
</dbReference>
<proteinExistence type="inferred from homology"/>
<dbReference type="Pfam" id="PF12850">
    <property type="entry name" value="Metallophos_2"/>
    <property type="match status" value="1"/>
</dbReference>
<dbReference type="SUPFAM" id="SSF56300">
    <property type="entry name" value="Metallo-dependent phosphatases"/>
    <property type="match status" value="1"/>
</dbReference>
<dbReference type="RefSeq" id="WP_154424346.1">
    <property type="nucleotide sequence ID" value="NZ_JAQYPZ010000034.1"/>
</dbReference>
<protein>
    <submittedName>
        <fullName evidence="3">Phosphoesterase</fullName>
    </submittedName>
</protein>
<keyword evidence="4" id="KW-1185">Reference proteome</keyword>
<evidence type="ECO:0000259" key="2">
    <source>
        <dbReference type="Pfam" id="PF12850"/>
    </source>
</evidence>
<dbReference type="GO" id="GO:0016787">
    <property type="term" value="F:hydrolase activity"/>
    <property type="evidence" value="ECO:0007669"/>
    <property type="project" value="InterPro"/>
</dbReference>
<comment type="similarity">
    <text evidence="1">Belongs to the metallophosphoesterase superfamily. YfcE family.</text>
</comment>